<dbReference type="PROSITE" id="PS50075">
    <property type="entry name" value="CARRIER"/>
    <property type="match status" value="1"/>
</dbReference>
<dbReference type="InterPro" id="IPR036736">
    <property type="entry name" value="ACP-like_sf"/>
</dbReference>
<dbReference type="PANTHER" id="PTHR45527">
    <property type="entry name" value="NONRIBOSOMAL PEPTIDE SYNTHETASE"/>
    <property type="match status" value="1"/>
</dbReference>
<evidence type="ECO:0000259" key="1">
    <source>
        <dbReference type="PROSITE" id="PS50075"/>
    </source>
</evidence>
<dbReference type="RefSeq" id="WP_232619737.1">
    <property type="nucleotide sequence ID" value="NZ_CP066042.1"/>
</dbReference>
<dbReference type="Proteomes" id="UP000255425">
    <property type="component" value="Unassembled WGS sequence"/>
</dbReference>
<dbReference type="Pfam" id="PF00550">
    <property type="entry name" value="PP-binding"/>
    <property type="match status" value="1"/>
</dbReference>
<protein>
    <submittedName>
        <fullName evidence="2">Non-ribosomal peptide synthetase</fullName>
    </submittedName>
</protein>
<dbReference type="AlphaFoldDB" id="A0A380GYZ1"/>
<dbReference type="EMBL" id="UHDZ01000001">
    <property type="protein sequence ID" value="SUM67017.1"/>
    <property type="molecule type" value="Genomic_DNA"/>
</dbReference>
<dbReference type="GeneID" id="93796182"/>
<dbReference type="GO" id="GO:0043041">
    <property type="term" value="P:amino acid activation for nonribosomal peptide biosynthetic process"/>
    <property type="evidence" value="ECO:0007669"/>
    <property type="project" value="TreeGrafter"/>
</dbReference>
<name>A0A380GYZ1_9STAP</name>
<sequence length="132" mass="15091">MMFEFFVEILCHTSIDQSYLYKEIDINDNKRDLYFEAVKSIDEAEEINKYEVTIHEINSIFADIFSGTVPSHSSKFFEAGGDSFKAITLSNQIRERFGVEIELAYIFTNPTLSELVSKIEEIKITNGSEGVV</sequence>
<dbReference type="SUPFAM" id="SSF47336">
    <property type="entry name" value="ACP-like"/>
    <property type="match status" value="1"/>
</dbReference>
<keyword evidence="3" id="KW-1185">Reference proteome</keyword>
<accession>A0A380GYZ1</accession>
<proteinExistence type="predicted"/>
<dbReference type="InterPro" id="IPR009081">
    <property type="entry name" value="PP-bd_ACP"/>
</dbReference>
<dbReference type="GO" id="GO:0005737">
    <property type="term" value="C:cytoplasm"/>
    <property type="evidence" value="ECO:0007669"/>
    <property type="project" value="TreeGrafter"/>
</dbReference>
<reference evidence="2 3" key="1">
    <citation type="submission" date="2018-06" db="EMBL/GenBank/DDBJ databases">
        <authorList>
            <consortium name="Pathogen Informatics"/>
            <person name="Doyle S."/>
        </authorList>
    </citation>
    <scope>NUCLEOTIDE SEQUENCE [LARGE SCALE GENOMIC DNA]</scope>
    <source>
        <strain evidence="2 3">NCTC11807</strain>
    </source>
</reference>
<organism evidence="2 3">
    <name type="scientific">Staphylococcus saccharolyticus</name>
    <dbReference type="NCBI Taxonomy" id="33028"/>
    <lineage>
        <taxon>Bacteria</taxon>
        <taxon>Bacillati</taxon>
        <taxon>Bacillota</taxon>
        <taxon>Bacilli</taxon>
        <taxon>Bacillales</taxon>
        <taxon>Staphylococcaceae</taxon>
        <taxon>Staphylococcus</taxon>
    </lineage>
</organism>
<feature type="domain" description="Carrier" evidence="1">
    <location>
        <begin position="48"/>
        <end position="123"/>
    </location>
</feature>
<dbReference type="GO" id="GO:0031177">
    <property type="term" value="F:phosphopantetheine binding"/>
    <property type="evidence" value="ECO:0007669"/>
    <property type="project" value="TreeGrafter"/>
</dbReference>
<dbReference type="PANTHER" id="PTHR45527:SF1">
    <property type="entry name" value="FATTY ACID SYNTHASE"/>
    <property type="match status" value="1"/>
</dbReference>
<dbReference type="GO" id="GO:0044550">
    <property type="term" value="P:secondary metabolite biosynthetic process"/>
    <property type="evidence" value="ECO:0007669"/>
    <property type="project" value="TreeGrafter"/>
</dbReference>
<evidence type="ECO:0000313" key="2">
    <source>
        <dbReference type="EMBL" id="SUM67017.1"/>
    </source>
</evidence>
<evidence type="ECO:0000313" key="3">
    <source>
        <dbReference type="Proteomes" id="UP000255425"/>
    </source>
</evidence>
<gene>
    <name evidence="2" type="primary">srfAA</name>
    <name evidence="2" type="ORF">NCTC11807_00093</name>
</gene>
<dbReference type="Gene3D" id="1.10.1200.10">
    <property type="entry name" value="ACP-like"/>
    <property type="match status" value="1"/>
</dbReference>